<comment type="caution">
    <text evidence="8">The sequence shown here is derived from an EMBL/GenBank/DDBJ whole genome shotgun (WGS) entry which is preliminary data.</text>
</comment>
<dbReference type="GO" id="GO:0016192">
    <property type="term" value="P:vesicle-mediated transport"/>
    <property type="evidence" value="ECO:0007669"/>
    <property type="project" value="UniProtKB-ARBA"/>
</dbReference>
<keyword evidence="7" id="KW-0813">Transport</keyword>
<feature type="transmembrane region" description="Helical" evidence="7">
    <location>
        <begin position="37"/>
        <end position="54"/>
    </location>
</feature>
<proteinExistence type="inferred from homology"/>
<comment type="subcellular location">
    <subcellularLocation>
        <location evidence="2 7">Membrane</location>
        <topology evidence="2 7">Multi-pass membrane protein</topology>
    </subcellularLocation>
</comment>
<keyword evidence="4 7" id="KW-0812">Transmembrane</keyword>
<keyword evidence="9" id="KW-1185">Reference proteome</keyword>
<comment type="similarity">
    <text evidence="3 7">Belongs to the PRA1 family.</text>
</comment>
<dbReference type="InterPro" id="IPR004895">
    <property type="entry name" value="Prenylated_rab_accept_PRA1"/>
</dbReference>
<dbReference type="EMBL" id="DUZY01000008">
    <property type="protein sequence ID" value="DAD47647.1"/>
    <property type="molecule type" value="Genomic_DNA"/>
</dbReference>
<evidence type="ECO:0000256" key="4">
    <source>
        <dbReference type="ARBA" id="ARBA00022692"/>
    </source>
</evidence>
<organism evidence="8 9">
    <name type="scientific">Nelumbo nucifera</name>
    <name type="common">Sacred lotus</name>
    <dbReference type="NCBI Taxonomy" id="4432"/>
    <lineage>
        <taxon>Eukaryota</taxon>
        <taxon>Viridiplantae</taxon>
        <taxon>Streptophyta</taxon>
        <taxon>Embryophyta</taxon>
        <taxon>Tracheophyta</taxon>
        <taxon>Spermatophyta</taxon>
        <taxon>Magnoliopsida</taxon>
        <taxon>Proteales</taxon>
        <taxon>Nelumbonaceae</taxon>
        <taxon>Nelumbo</taxon>
    </lineage>
</organism>
<name>A0A822ZRZ0_NELNU</name>
<accession>A0A822ZRZ0</accession>
<keyword evidence="6 7" id="KW-0472">Membrane</keyword>
<feature type="transmembrane region" description="Helical" evidence="7">
    <location>
        <begin position="102"/>
        <end position="131"/>
    </location>
</feature>
<dbReference type="PANTHER" id="PTHR38519:SF3">
    <property type="entry name" value="PRA1 FAMILY PROTEIN"/>
    <property type="match status" value="1"/>
</dbReference>
<dbReference type="Pfam" id="PF03208">
    <property type="entry name" value="PRA1"/>
    <property type="match status" value="1"/>
</dbReference>
<sequence>MTCGEAKSDPARSRRESQLLHCFGVPFSRIIKNFRCFWAYYALIMWAILFASLLPRRRVALIFLLVVTALAGIFLLLLVALRLSEVMTSPNAEPKSPAVIEVIFVPTLVLIAMVLVLTQAMLYILVALLLILTVVELVLTHALVHFLASVAIGLPIILTHAILLARDDDLRG</sequence>
<evidence type="ECO:0000313" key="8">
    <source>
        <dbReference type="EMBL" id="DAD47647.1"/>
    </source>
</evidence>
<evidence type="ECO:0000256" key="7">
    <source>
        <dbReference type="RuleBase" id="RU363107"/>
    </source>
</evidence>
<dbReference type="GO" id="GO:0005783">
    <property type="term" value="C:endoplasmic reticulum"/>
    <property type="evidence" value="ECO:0007669"/>
    <property type="project" value="UniProtKB-ARBA"/>
</dbReference>
<feature type="transmembrane region" description="Helical" evidence="7">
    <location>
        <begin position="143"/>
        <end position="165"/>
    </location>
</feature>
<comment type="function">
    <text evidence="1 7">May be involved in both secretory and endocytic intracellular trafficking in the endosomal/prevacuolar compartments.</text>
</comment>
<keyword evidence="5 7" id="KW-1133">Transmembrane helix</keyword>
<dbReference type="GO" id="GO:0016020">
    <property type="term" value="C:membrane"/>
    <property type="evidence" value="ECO:0007669"/>
    <property type="project" value="UniProtKB-SubCell"/>
</dbReference>
<dbReference type="AlphaFoldDB" id="A0A822ZRZ0"/>
<evidence type="ECO:0000256" key="1">
    <source>
        <dbReference type="ARBA" id="ARBA00002501"/>
    </source>
</evidence>
<protein>
    <recommendedName>
        <fullName evidence="7">PRA1 family protein</fullName>
    </recommendedName>
</protein>
<feature type="transmembrane region" description="Helical" evidence="7">
    <location>
        <begin position="60"/>
        <end position="81"/>
    </location>
</feature>
<reference evidence="8 9" key="1">
    <citation type="journal article" date="2020" name="Mol. Biol. Evol.">
        <title>Distinct Expression and Methylation Patterns for Genes with Different Fates following a Single Whole-Genome Duplication in Flowering Plants.</title>
        <authorList>
            <person name="Shi T."/>
            <person name="Rahmani R.S."/>
            <person name="Gugger P.F."/>
            <person name="Wang M."/>
            <person name="Li H."/>
            <person name="Zhang Y."/>
            <person name="Li Z."/>
            <person name="Wang Q."/>
            <person name="Van de Peer Y."/>
            <person name="Marchal K."/>
            <person name="Chen J."/>
        </authorList>
    </citation>
    <scope>NUCLEOTIDE SEQUENCE [LARGE SCALE GENOMIC DNA]</scope>
    <source>
        <tissue evidence="8">Leaf</tissue>
    </source>
</reference>
<dbReference type="Proteomes" id="UP000607653">
    <property type="component" value="Unassembled WGS sequence"/>
</dbReference>
<dbReference type="PANTHER" id="PTHR38519">
    <property type="entry name" value="PRA1 FAMILY PROTEIN"/>
    <property type="match status" value="1"/>
</dbReference>
<evidence type="ECO:0000256" key="3">
    <source>
        <dbReference type="ARBA" id="ARBA00006483"/>
    </source>
</evidence>
<evidence type="ECO:0000256" key="5">
    <source>
        <dbReference type="ARBA" id="ARBA00022989"/>
    </source>
</evidence>
<gene>
    <name evidence="8" type="ORF">HUJ06_017584</name>
</gene>
<evidence type="ECO:0000313" key="9">
    <source>
        <dbReference type="Proteomes" id="UP000607653"/>
    </source>
</evidence>
<evidence type="ECO:0000256" key="2">
    <source>
        <dbReference type="ARBA" id="ARBA00004141"/>
    </source>
</evidence>
<evidence type="ECO:0000256" key="6">
    <source>
        <dbReference type="ARBA" id="ARBA00023136"/>
    </source>
</evidence>